<keyword evidence="1" id="KW-0472">Membrane</keyword>
<keyword evidence="1" id="KW-0812">Transmembrane</keyword>
<dbReference type="HOGENOM" id="CLU_1830071_0_0_1"/>
<evidence type="ECO:0008006" key="4">
    <source>
        <dbReference type="Google" id="ProtNLM"/>
    </source>
</evidence>
<organism evidence="2 3">
    <name type="scientific">Spraguea lophii (strain 42_110)</name>
    <name type="common">Microsporidian parasite</name>
    <dbReference type="NCBI Taxonomy" id="1358809"/>
    <lineage>
        <taxon>Eukaryota</taxon>
        <taxon>Fungi</taxon>
        <taxon>Fungi incertae sedis</taxon>
        <taxon>Microsporidia</taxon>
        <taxon>Spragueidae</taxon>
        <taxon>Spraguea</taxon>
    </lineage>
</organism>
<reference evidence="3" key="1">
    <citation type="journal article" date="2013" name="PLoS Genet.">
        <title>The genome of Spraguea lophii and the basis of host-microsporidian interactions.</title>
        <authorList>
            <person name="Campbell S.E."/>
            <person name="Williams T.A."/>
            <person name="Yousuf A."/>
            <person name="Soanes D.M."/>
            <person name="Paszkiewicz K.H."/>
            <person name="Williams B.A.P."/>
        </authorList>
    </citation>
    <scope>NUCLEOTIDE SEQUENCE [LARGE SCALE GENOMIC DNA]</scope>
    <source>
        <strain evidence="3">42_110</strain>
    </source>
</reference>
<dbReference type="AlphaFoldDB" id="S7XJ31"/>
<evidence type="ECO:0000313" key="2">
    <source>
        <dbReference type="EMBL" id="EPR79039.1"/>
    </source>
</evidence>
<dbReference type="PROSITE" id="PS51257">
    <property type="entry name" value="PROKAR_LIPOPROTEIN"/>
    <property type="match status" value="1"/>
</dbReference>
<proteinExistence type="predicted"/>
<comment type="caution">
    <text evidence="2">The sequence shown here is derived from an EMBL/GenBank/DDBJ whole genome shotgun (WGS) entry which is preliminary data.</text>
</comment>
<protein>
    <recommendedName>
        <fullName evidence="4">Lipoprotein</fullName>
    </recommendedName>
</protein>
<dbReference type="InParanoid" id="S7XJ31"/>
<accession>S7XJ31</accession>
<feature type="non-terminal residue" evidence="2">
    <location>
        <position position="142"/>
    </location>
</feature>
<name>S7XJ31_SPRLO</name>
<dbReference type="EMBL" id="ATCN01000430">
    <property type="protein sequence ID" value="EPR79039.1"/>
    <property type="molecule type" value="Genomic_DNA"/>
</dbReference>
<evidence type="ECO:0000256" key="1">
    <source>
        <dbReference type="SAM" id="Phobius"/>
    </source>
</evidence>
<dbReference type="Proteomes" id="UP000014978">
    <property type="component" value="Unassembled WGS sequence"/>
</dbReference>
<sequence>MTYKKVSRLLVNIIFISFPLLLYTLFSCFSINNYKEALKENFNFKRNADHSLFYKKYVKKENILTITNPYNKKENIKIDSNFNEYPFQDKFLLKYLKGFNTLFFYESYATEIPTKVIPLKNKIEHTDSIKMLKEALNNRDDT</sequence>
<feature type="transmembrane region" description="Helical" evidence="1">
    <location>
        <begin position="9"/>
        <end position="26"/>
    </location>
</feature>
<dbReference type="VEuPathDB" id="MicrosporidiaDB:SLOPH_918"/>
<gene>
    <name evidence="2" type="ORF">SLOPH_918</name>
</gene>
<keyword evidence="3" id="KW-1185">Reference proteome</keyword>
<evidence type="ECO:0000313" key="3">
    <source>
        <dbReference type="Proteomes" id="UP000014978"/>
    </source>
</evidence>
<keyword evidence="1" id="KW-1133">Transmembrane helix</keyword>